<dbReference type="Proteomes" id="UP000749646">
    <property type="component" value="Unassembled WGS sequence"/>
</dbReference>
<feature type="region of interest" description="Disordered" evidence="1">
    <location>
        <begin position="232"/>
        <end position="260"/>
    </location>
</feature>
<comment type="caution">
    <text evidence="2">The sequence shown here is derived from an EMBL/GenBank/DDBJ whole genome shotgun (WGS) entry which is preliminary data.</text>
</comment>
<keyword evidence="3" id="KW-1185">Reference proteome</keyword>
<organism evidence="2 3">
    <name type="scientific">Modicella reniformis</name>
    <dbReference type="NCBI Taxonomy" id="1440133"/>
    <lineage>
        <taxon>Eukaryota</taxon>
        <taxon>Fungi</taxon>
        <taxon>Fungi incertae sedis</taxon>
        <taxon>Mucoromycota</taxon>
        <taxon>Mortierellomycotina</taxon>
        <taxon>Mortierellomycetes</taxon>
        <taxon>Mortierellales</taxon>
        <taxon>Mortierellaceae</taxon>
        <taxon>Modicella</taxon>
    </lineage>
</organism>
<feature type="region of interest" description="Disordered" evidence="1">
    <location>
        <begin position="1"/>
        <end position="55"/>
    </location>
</feature>
<name>A0A9P6LT58_9FUNG</name>
<evidence type="ECO:0000313" key="3">
    <source>
        <dbReference type="Proteomes" id="UP000749646"/>
    </source>
</evidence>
<dbReference type="EMBL" id="JAAAHW010009778">
    <property type="protein sequence ID" value="KAF9936387.1"/>
    <property type="molecule type" value="Genomic_DNA"/>
</dbReference>
<feature type="compositionally biased region" description="Low complexity" evidence="1">
    <location>
        <begin position="94"/>
        <end position="119"/>
    </location>
</feature>
<evidence type="ECO:0000313" key="2">
    <source>
        <dbReference type="EMBL" id="KAF9936387.1"/>
    </source>
</evidence>
<feature type="compositionally biased region" description="Polar residues" evidence="1">
    <location>
        <begin position="171"/>
        <end position="191"/>
    </location>
</feature>
<reference evidence="2" key="1">
    <citation type="journal article" date="2020" name="Fungal Divers.">
        <title>Resolving the Mortierellaceae phylogeny through synthesis of multi-gene phylogenetics and phylogenomics.</title>
        <authorList>
            <person name="Vandepol N."/>
            <person name="Liber J."/>
            <person name="Desiro A."/>
            <person name="Na H."/>
            <person name="Kennedy M."/>
            <person name="Barry K."/>
            <person name="Grigoriev I.V."/>
            <person name="Miller A.N."/>
            <person name="O'Donnell K."/>
            <person name="Stajich J.E."/>
            <person name="Bonito G."/>
        </authorList>
    </citation>
    <scope>NUCLEOTIDE SEQUENCE</scope>
    <source>
        <strain evidence="2">MES-2147</strain>
    </source>
</reference>
<evidence type="ECO:0000256" key="1">
    <source>
        <dbReference type="SAM" id="MobiDB-lite"/>
    </source>
</evidence>
<sequence>MSTAEIARFTPSPSLIREAESDSYSPNITVVKTEPINMMTSSSSSSSDRSRLKQDRNKAIDMTSFNSQLASLDLNGDNNCIPDINSITNKNDQDNNNNNNNSRPPLVRSRSSSQLEQQSQPPPPPHPRQQSNREGNNKQVVDKITFSFRSDTFGLELDGDGTPHDRKIAKSRQQYYQNNTPVRTRRASQLEQPRRHDNNTQPSEASFLGKTNDKETDMATFYSRLGSLILDDDCAPDNNTGSDERRRKLPGGEVILEQDDNNDNELLELIYLLDSFGALPDHTVKEEKEEKKEDEDRDRRLKRCIGSHIPHGKEDFDAFLRAFRQAGKVHGSGARRPPRHLSSSW</sequence>
<dbReference type="AlphaFoldDB" id="A0A9P6LT58"/>
<accession>A0A9P6LT58</accession>
<feature type="region of interest" description="Disordered" evidence="1">
    <location>
        <begin position="171"/>
        <end position="212"/>
    </location>
</feature>
<protein>
    <submittedName>
        <fullName evidence="2">Uncharacterized protein</fullName>
    </submittedName>
</protein>
<gene>
    <name evidence="2" type="ORF">BGZ65_002443</name>
</gene>
<proteinExistence type="predicted"/>
<feature type="region of interest" description="Disordered" evidence="1">
    <location>
        <begin position="85"/>
        <end position="137"/>
    </location>
</feature>